<feature type="compositionally biased region" description="Low complexity" evidence="1">
    <location>
        <begin position="124"/>
        <end position="136"/>
    </location>
</feature>
<dbReference type="EMBL" id="KV700129">
    <property type="protein sequence ID" value="OCF32758.1"/>
    <property type="molecule type" value="Genomic_DNA"/>
</dbReference>
<feature type="region of interest" description="Disordered" evidence="1">
    <location>
        <begin position="298"/>
        <end position="365"/>
    </location>
</feature>
<reference evidence="2 3" key="1">
    <citation type="submission" date="2013-07" db="EMBL/GenBank/DDBJ databases">
        <title>The Genome Sequence of Cryptococcus heveanensis BCC8398.</title>
        <authorList>
            <consortium name="The Broad Institute Genome Sequencing Platform"/>
            <person name="Cuomo C."/>
            <person name="Litvintseva A."/>
            <person name="Chen Y."/>
            <person name="Heitman J."/>
            <person name="Sun S."/>
            <person name="Springer D."/>
            <person name="Dromer F."/>
            <person name="Young S.K."/>
            <person name="Zeng Q."/>
            <person name="Gargeya S."/>
            <person name="Fitzgerald M."/>
            <person name="Abouelleil A."/>
            <person name="Alvarado L."/>
            <person name="Berlin A.M."/>
            <person name="Chapman S.B."/>
            <person name="Dewar J."/>
            <person name="Goldberg J."/>
            <person name="Griggs A."/>
            <person name="Gujja S."/>
            <person name="Hansen M."/>
            <person name="Howarth C."/>
            <person name="Imamovic A."/>
            <person name="Larimer J."/>
            <person name="McCowan C."/>
            <person name="Murphy C."/>
            <person name="Pearson M."/>
            <person name="Priest M."/>
            <person name="Roberts A."/>
            <person name="Saif S."/>
            <person name="Shea T."/>
            <person name="Sykes S."/>
            <person name="Wortman J."/>
            <person name="Nusbaum C."/>
            <person name="Birren B."/>
        </authorList>
    </citation>
    <scope>NUCLEOTIDE SEQUENCE [LARGE SCALE GENOMIC DNA]</scope>
    <source>
        <strain evidence="2 3">BCC8398</strain>
    </source>
</reference>
<dbReference type="OrthoDB" id="10267962at2759"/>
<feature type="compositionally biased region" description="Polar residues" evidence="1">
    <location>
        <begin position="351"/>
        <end position="364"/>
    </location>
</feature>
<gene>
    <name evidence="2" type="ORF">I316_05680</name>
</gene>
<evidence type="ECO:0000313" key="2">
    <source>
        <dbReference type="EMBL" id="OCF32758.1"/>
    </source>
</evidence>
<dbReference type="Proteomes" id="UP000092666">
    <property type="component" value="Unassembled WGS sequence"/>
</dbReference>
<dbReference type="AlphaFoldDB" id="A0A1B9GP52"/>
<sequence>MLRHATPILSYGVILIEGETRKDGFSSCVEAMQVASHPLGSLLFEADMKVSAPYLSGSTVLAQTLTQFPTVQSPPTHTNFPYLHSHNLDDGMAPTTIPARKIHSTSTCLEDHVKALDTPLRAAVAASSQSGGSAPSHELIRTGHPKHPQESALPERRTSSEYNELIWLGEDPHSPPISVKPSPIRPLAPAIELTQGSDQTAQVVRADSPYDSPTSLIYYHHHPSCSTIASCDKSSAASRSYSSFSALSACEAKIIFAERATRKKPCHLIDLRQNLKVDTALTARGDDGDFTHVAVTGKEHAIPPSPSGQAKMSGWDTPHAPATPWPDSSPYSPAEDQMLTPTLIDPDPHTPRQSNPRTESSSHPFLQGHIDVDCRHLDAQGSEARPLALANPEDIDRMLVEVDKGTFGEKDSLQELVERTGKVAKILRTRSL</sequence>
<feature type="compositionally biased region" description="Basic and acidic residues" evidence="1">
    <location>
        <begin position="147"/>
        <end position="157"/>
    </location>
</feature>
<evidence type="ECO:0000256" key="1">
    <source>
        <dbReference type="SAM" id="MobiDB-lite"/>
    </source>
</evidence>
<keyword evidence="3" id="KW-1185">Reference proteome</keyword>
<evidence type="ECO:0000313" key="3">
    <source>
        <dbReference type="Proteomes" id="UP000092666"/>
    </source>
</evidence>
<accession>A0A1B9GP52</accession>
<protein>
    <submittedName>
        <fullName evidence="2">Uncharacterized protein</fullName>
    </submittedName>
</protein>
<organism evidence="2 3">
    <name type="scientific">Kwoniella heveanensis BCC8398</name>
    <dbReference type="NCBI Taxonomy" id="1296120"/>
    <lineage>
        <taxon>Eukaryota</taxon>
        <taxon>Fungi</taxon>
        <taxon>Dikarya</taxon>
        <taxon>Basidiomycota</taxon>
        <taxon>Agaricomycotina</taxon>
        <taxon>Tremellomycetes</taxon>
        <taxon>Tremellales</taxon>
        <taxon>Cryptococcaceae</taxon>
        <taxon>Kwoniella</taxon>
    </lineage>
</organism>
<proteinExistence type="predicted"/>
<feature type="region of interest" description="Disordered" evidence="1">
    <location>
        <begin position="124"/>
        <end position="157"/>
    </location>
</feature>
<reference evidence="3" key="2">
    <citation type="submission" date="2013-12" db="EMBL/GenBank/DDBJ databases">
        <title>Evolution of pathogenesis and genome organization in the Tremellales.</title>
        <authorList>
            <person name="Cuomo C."/>
            <person name="Litvintseva A."/>
            <person name="Heitman J."/>
            <person name="Chen Y."/>
            <person name="Sun S."/>
            <person name="Springer D."/>
            <person name="Dromer F."/>
            <person name="Young S."/>
            <person name="Zeng Q."/>
            <person name="Chapman S."/>
            <person name="Gujja S."/>
            <person name="Saif S."/>
            <person name="Birren B."/>
        </authorList>
    </citation>
    <scope>NUCLEOTIDE SEQUENCE [LARGE SCALE GENOMIC DNA]</scope>
    <source>
        <strain evidence="3">BCC8398</strain>
    </source>
</reference>
<name>A0A1B9GP52_9TREE</name>